<accession>A0A484L1V0</accession>
<protein>
    <recommendedName>
        <fullName evidence="2">DUF6598 domain-containing protein</fullName>
    </recommendedName>
</protein>
<evidence type="ECO:0000256" key="1">
    <source>
        <dbReference type="SAM" id="MobiDB-lite"/>
    </source>
</evidence>
<feature type="region of interest" description="Disordered" evidence="1">
    <location>
        <begin position="657"/>
        <end position="685"/>
    </location>
</feature>
<dbReference type="AlphaFoldDB" id="A0A484L1V0"/>
<sequence length="706" mass="79915">MDATKLQEDYPIATPEYVMKLLNDYPVTTPEHVKELQKACPYVSLQDVVNCIINFCPHMATPMFDSSIHDINKSRENEELNGRVHVNAGPLLHVHSVHVKPKINKLAVYGRIRVCFQDIKSGKRMKLDLYKRRANDAERISSCGGNLTLSWPLNYPWTKLQGTTIVVKLYHKIGRKGVLFAKEDIFVGDATRGNFEELISKEFHYEVCCATLTYIAMPFAALCRVDVRLSGKEKGRVVNVAGKIVARFKNTYGNYDSEGCVLFEKQDGFEPVVMNNELCMSRAWLGLPAYSSLELDLDLRDYDTCRKIKRRVELLTGNGAHASEYAEAADDFAIVVDARLFPYPLIVQPGWRDYDAFEAICRPKFGFGTSTSISLNHRFSYKGQPSVQIPSRLAEFYSIFIGCKTKRALKIAGTVEFSSDNNTYYIFKSNGKDGEKVEDPQKVLPLKGVCMKFDLKGMLKLKVNLQDVSGKFANRGFANYDLGAPICTLPYNTQICSVFPGKDGFCALHYSFFPRACQASIEIILKIKSFHFGVDRIYGSAMAQYSNFDYSTEFKRDYFRSVLFRRTKKDAVQLKNDGKVPLSRNVIAVPMDSSLVIEVDFCGVSMKDHLFCNGRFEIGHCYFKEETNDYDLQIKLTWGDGLHNGWSELDEDKGCRMGGANQMSTSIKRKQPDQRTGGSDFDEYEDCRMGEVNQTNTSHFSDNPSS</sequence>
<feature type="domain" description="DUF6598" evidence="2">
    <location>
        <begin position="92"/>
        <end position="312"/>
    </location>
</feature>
<dbReference type="Proteomes" id="UP000595140">
    <property type="component" value="Unassembled WGS sequence"/>
</dbReference>
<dbReference type="Pfam" id="PF20241">
    <property type="entry name" value="DUF6598"/>
    <property type="match status" value="2"/>
</dbReference>
<proteinExistence type="predicted"/>
<evidence type="ECO:0000259" key="2">
    <source>
        <dbReference type="Pfam" id="PF20241"/>
    </source>
</evidence>
<reference evidence="3 4" key="1">
    <citation type="submission" date="2018-04" db="EMBL/GenBank/DDBJ databases">
        <authorList>
            <person name="Vogel A."/>
        </authorList>
    </citation>
    <scope>NUCLEOTIDE SEQUENCE [LARGE SCALE GENOMIC DNA]</scope>
</reference>
<dbReference type="EMBL" id="OOIL02000889">
    <property type="protein sequence ID" value="VFQ70184.1"/>
    <property type="molecule type" value="Genomic_DNA"/>
</dbReference>
<evidence type="ECO:0000313" key="3">
    <source>
        <dbReference type="EMBL" id="VFQ70184.1"/>
    </source>
</evidence>
<dbReference type="PANTHER" id="PTHR33065">
    <property type="entry name" value="OS07G0486400 PROTEIN"/>
    <property type="match status" value="1"/>
</dbReference>
<dbReference type="InterPro" id="IPR046533">
    <property type="entry name" value="DUF6598"/>
</dbReference>
<keyword evidence="4" id="KW-1185">Reference proteome</keyword>
<dbReference type="OrthoDB" id="4927890at2759"/>
<evidence type="ECO:0000313" key="4">
    <source>
        <dbReference type="Proteomes" id="UP000595140"/>
    </source>
</evidence>
<feature type="domain" description="DUF6598" evidence="2">
    <location>
        <begin position="394"/>
        <end position="608"/>
    </location>
</feature>
<name>A0A484L1V0_9ASTE</name>
<dbReference type="PANTHER" id="PTHR33065:SF88">
    <property type="entry name" value="OS11G0104220 PROTEIN"/>
    <property type="match status" value="1"/>
</dbReference>
<gene>
    <name evidence="3" type="ORF">CCAM_LOCUS11960</name>
</gene>
<organism evidence="3 4">
    <name type="scientific">Cuscuta campestris</name>
    <dbReference type="NCBI Taxonomy" id="132261"/>
    <lineage>
        <taxon>Eukaryota</taxon>
        <taxon>Viridiplantae</taxon>
        <taxon>Streptophyta</taxon>
        <taxon>Embryophyta</taxon>
        <taxon>Tracheophyta</taxon>
        <taxon>Spermatophyta</taxon>
        <taxon>Magnoliopsida</taxon>
        <taxon>eudicotyledons</taxon>
        <taxon>Gunneridae</taxon>
        <taxon>Pentapetalae</taxon>
        <taxon>asterids</taxon>
        <taxon>lamiids</taxon>
        <taxon>Solanales</taxon>
        <taxon>Convolvulaceae</taxon>
        <taxon>Cuscuteae</taxon>
        <taxon>Cuscuta</taxon>
        <taxon>Cuscuta subgen. Grammica</taxon>
        <taxon>Cuscuta sect. Cleistogrammica</taxon>
    </lineage>
</organism>